<dbReference type="EMBL" id="DSQF01000016">
    <property type="protein sequence ID" value="HGZ43293.1"/>
    <property type="molecule type" value="Genomic_DNA"/>
</dbReference>
<dbReference type="SUPFAM" id="SSF82171">
    <property type="entry name" value="DPP6 N-terminal domain-like"/>
    <property type="match status" value="1"/>
</dbReference>
<dbReference type="SMART" id="SM00220">
    <property type="entry name" value="S_TKc"/>
    <property type="match status" value="1"/>
</dbReference>
<dbReference type="PANTHER" id="PTHR43289">
    <property type="entry name" value="MITOGEN-ACTIVATED PROTEIN KINASE KINASE KINASE 20-RELATED"/>
    <property type="match status" value="1"/>
</dbReference>
<keyword evidence="5 12" id="KW-0418">Kinase</keyword>
<comment type="catalytic activity">
    <reaction evidence="7">
        <text>L-threonyl-[protein] + ATP = O-phospho-L-threonyl-[protein] + ADP + H(+)</text>
        <dbReference type="Rhea" id="RHEA:46608"/>
        <dbReference type="Rhea" id="RHEA-COMP:11060"/>
        <dbReference type="Rhea" id="RHEA-COMP:11605"/>
        <dbReference type="ChEBI" id="CHEBI:15378"/>
        <dbReference type="ChEBI" id="CHEBI:30013"/>
        <dbReference type="ChEBI" id="CHEBI:30616"/>
        <dbReference type="ChEBI" id="CHEBI:61977"/>
        <dbReference type="ChEBI" id="CHEBI:456216"/>
        <dbReference type="EC" id="2.7.11.1"/>
    </reaction>
</comment>
<dbReference type="PANTHER" id="PTHR43289:SF6">
    <property type="entry name" value="SERINE_THREONINE-PROTEIN KINASE NEKL-3"/>
    <property type="match status" value="1"/>
</dbReference>
<dbReference type="Gene3D" id="1.10.510.10">
    <property type="entry name" value="Transferase(Phosphotransferase) domain 1"/>
    <property type="match status" value="1"/>
</dbReference>
<feature type="transmembrane region" description="Helical" evidence="10">
    <location>
        <begin position="306"/>
        <end position="327"/>
    </location>
</feature>
<comment type="catalytic activity">
    <reaction evidence="8">
        <text>L-seryl-[protein] + ATP = O-phospho-L-seryl-[protein] + ADP + H(+)</text>
        <dbReference type="Rhea" id="RHEA:17989"/>
        <dbReference type="Rhea" id="RHEA-COMP:9863"/>
        <dbReference type="Rhea" id="RHEA-COMP:11604"/>
        <dbReference type="ChEBI" id="CHEBI:15378"/>
        <dbReference type="ChEBI" id="CHEBI:29999"/>
        <dbReference type="ChEBI" id="CHEBI:30616"/>
        <dbReference type="ChEBI" id="CHEBI:83421"/>
        <dbReference type="ChEBI" id="CHEBI:456216"/>
        <dbReference type="EC" id="2.7.11.1"/>
    </reaction>
</comment>
<dbReference type="InterPro" id="IPR000719">
    <property type="entry name" value="Prot_kinase_dom"/>
</dbReference>
<dbReference type="Pfam" id="PF07676">
    <property type="entry name" value="PD40"/>
    <property type="match status" value="3"/>
</dbReference>
<dbReference type="FunFam" id="3.30.200.20:FF:000035">
    <property type="entry name" value="Serine/threonine protein kinase Stk1"/>
    <property type="match status" value="1"/>
</dbReference>
<evidence type="ECO:0000256" key="8">
    <source>
        <dbReference type="ARBA" id="ARBA00048679"/>
    </source>
</evidence>
<sequence length="885" mass="94330">MPLAPGTRLGPYEILAPLGAGGMGEVYRARDTRLDRTVAVKVLPAHLSENSEVRQRFEREARAVSQLAHPHICVLHDVGREGDADYIVMEHLEGETLAARIARGPLPTSELLVLGGQIADALEKAHRAGIVHRDLKPGNVMLVRSGAKLLDFGLARATGLASRVSDLTSSPTVSHPLTAEGTLLGTFHYMSPEQLEGREADARADLWALGCVLYEMATGRRPFDGRSQASLIAAILERDPPAVSEVQPLAPPALDRLVRGLLAKDPGERVQTAHDVKLQLAWIAEGGSQAGVPAPVTARRRRREGLAWALAGAAAIAAVAAAAALWLRPAAAPRVVRFEIEGPPGSRSLQWPRLSHDGRTLAFSATDSNGTPRVWVRSLDALEAVPVAGTEGVQRAFWSPDDRFIAFLADGKVRRVPVTGGAPVAIGDVAGGSDGSWGEGGLIAFDGGPGDSIRAVPVGGGALRPLTTLGTGRREALHGWPSFLPGGKQFLYVAYPEGSGREGTMRLGRVGSLEARDLGPSDGRVEYTPEGYLVFPRENTLLAQRFDPRSGKVSGEAMTIGEEVSLGGGNGDFSVTGNGVLVYRTQPVGVEARLVRVDRNGGGVTDVAPPGNYVEMSVSPDGRQVALVLRGAREEGYDVWVRDFGRGITSRLTFDRGDDINPVWSPDGQRIAYSSNRQGLFRTWVRAASGVGTEDTLGVRADGASGPTGWTPDGATLLLRTRTANGLWNVQTLAVAGAAAPADFVATPFIEAWARPSPDGVWVAYMSDESGRFQVYVRRADGTGGKWQVSVGGGVMPQWSPNGRELYFQAPDLSVMASAVEAGAAFSARAPERLFRMPLVSPEFGGHRWAPLPDGRFLVLTPAEGEQRARFTVVLHWTRELAGRR</sequence>
<evidence type="ECO:0000256" key="1">
    <source>
        <dbReference type="ARBA" id="ARBA00012513"/>
    </source>
</evidence>
<evidence type="ECO:0000256" key="4">
    <source>
        <dbReference type="ARBA" id="ARBA00022741"/>
    </source>
</evidence>
<gene>
    <name evidence="12" type="ORF">ENR23_07690</name>
</gene>
<keyword evidence="6 9" id="KW-0067">ATP-binding</keyword>
<evidence type="ECO:0000256" key="3">
    <source>
        <dbReference type="ARBA" id="ARBA00022679"/>
    </source>
</evidence>
<keyword evidence="10" id="KW-0812">Transmembrane</keyword>
<keyword evidence="4 9" id="KW-0547">Nucleotide-binding</keyword>
<organism evidence="12">
    <name type="scientific">Eiseniibacteriota bacterium</name>
    <dbReference type="NCBI Taxonomy" id="2212470"/>
    <lineage>
        <taxon>Bacteria</taxon>
        <taxon>Candidatus Eiseniibacteriota</taxon>
    </lineage>
</organism>
<dbReference type="Gene3D" id="2.120.10.30">
    <property type="entry name" value="TolB, C-terminal domain"/>
    <property type="match status" value="3"/>
</dbReference>
<evidence type="ECO:0000256" key="10">
    <source>
        <dbReference type="SAM" id="Phobius"/>
    </source>
</evidence>
<dbReference type="EC" id="2.7.11.1" evidence="1"/>
<accession>A0A832I678</accession>
<dbReference type="InterPro" id="IPR011042">
    <property type="entry name" value="6-blade_b-propeller_TolB-like"/>
</dbReference>
<feature type="domain" description="Protein kinase" evidence="11">
    <location>
        <begin position="12"/>
        <end position="283"/>
    </location>
</feature>
<dbReference type="Gene3D" id="3.30.200.20">
    <property type="entry name" value="Phosphorylase Kinase, domain 1"/>
    <property type="match status" value="1"/>
</dbReference>
<evidence type="ECO:0000313" key="12">
    <source>
        <dbReference type="EMBL" id="HGZ43293.1"/>
    </source>
</evidence>
<dbReference type="InterPro" id="IPR011009">
    <property type="entry name" value="Kinase-like_dom_sf"/>
</dbReference>
<dbReference type="FunFam" id="1.10.510.10:FF:000021">
    <property type="entry name" value="Serine/threonine protein kinase"/>
    <property type="match status" value="1"/>
</dbReference>
<dbReference type="SUPFAM" id="SSF56112">
    <property type="entry name" value="Protein kinase-like (PK-like)"/>
    <property type="match status" value="1"/>
</dbReference>
<dbReference type="GO" id="GO:0004674">
    <property type="term" value="F:protein serine/threonine kinase activity"/>
    <property type="evidence" value="ECO:0007669"/>
    <property type="project" value="UniProtKB-KW"/>
</dbReference>
<dbReference type="CDD" id="cd14014">
    <property type="entry name" value="STKc_PknB_like"/>
    <property type="match status" value="1"/>
</dbReference>
<dbReference type="PROSITE" id="PS00107">
    <property type="entry name" value="PROTEIN_KINASE_ATP"/>
    <property type="match status" value="1"/>
</dbReference>
<dbReference type="AlphaFoldDB" id="A0A832I678"/>
<feature type="binding site" evidence="9">
    <location>
        <position position="41"/>
    </location>
    <ligand>
        <name>ATP</name>
        <dbReference type="ChEBI" id="CHEBI:30616"/>
    </ligand>
</feature>
<dbReference type="InterPro" id="IPR017441">
    <property type="entry name" value="Protein_kinase_ATP_BS"/>
</dbReference>
<dbReference type="InterPro" id="IPR008271">
    <property type="entry name" value="Ser/Thr_kinase_AS"/>
</dbReference>
<evidence type="ECO:0000256" key="9">
    <source>
        <dbReference type="PROSITE-ProRule" id="PRU10141"/>
    </source>
</evidence>
<evidence type="ECO:0000256" key="6">
    <source>
        <dbReference type="ARBA" id="ARBA00022840"/>
    </source>
</evidence>
<dbReference type="PROSITE" id="PS50011">
    <property type="entry name" value="PROTEIN_KINASE_DOM"/>
    <property type="match status" value="1"/>
</dbReference>
<evidence type="ECO:0000256" key="7">
    <source>
        <dbReference type="ARBA" id="ARBA00047899"/>
    </source>
</evidence>
<dbReference type="GO" id="GO:0005524">
    <property type="term" value="F:ATP binding"/>
    <property type="evidence" value="ECO:0007669"/>
    <property type="project" value="UniProtKB-UniRule"/>
</dbReference>
<keyword evidence="10" id="KW-1133">Transmembrane helix</keyword>
<keyword evidence="10" id="KW-0472">Membrane</keyword>
<dbReference type="Pfam" id="PF00069">
    <property type="entry name" value="Pkinase"/>
    <property type="match status" value="1"/>
</dbReference>
<dbReference type="InterPro" id="IPR011659">
    <property type="entry name" value="WD40"/>
</dbReference>
<keyword evidence="3" id="KW-0808">Transferase</keyword>
<keyword evidence="2" id="KW-0723">Serine/threonine-protein kinase</keyword>
<evidence type="ECO:0000256" key="2">
    <source>
        <dbReference type="ARBA" id="ARBA00022527"/>
    </source>
</evidence>
<evidence type="ECO:0000256" key="5">
    <source>
        <dbReference type="ARBA" id="ARBA00022777"/>
    </source>
</evidence>
<proteinExistence type="predicted"/>
<evidence type="ECO:0000259" key="11">
    <source>
        <dbReference type="PROSITE" id="PS50011"/>
    </source>
</evidence>
<dbReference type="PROSITE" id="PS00108">
    <property type="entry name" value="PROTEIN_KINASE_ST"/>
    <property type="match status" value="1"/>
</dbReference>
<reference evidence="12" key="1">
    <citation type="journal article" date="2020" name="mSystems">
        <title>Genome- and Community-Level Interaction Insights into Carbon Utilization and Element Cycling Functions of Hydrothermarchaeota in Hydrothermal Sediment.</title>
        <authorList>
            <person name="Zhou Z."/>
            <person name="Liu Y."/>
            <person name="Xu W."/>
            <person name="Pan J."/>
            <person name="Luo Z.H."/>
            <person name="Li M."/>
        </authorList>
    </citation>
    <scope>NUCLEOTIDE SEQUENCE [LARGE SCALE GENOMIC DNA]</scope>
    <source>
        <strain evidence="12">SpSt-381</strain>
    </source>
</reference>
<protein>
    <recommendedName>
        <fullName evidence="1">non-specific serine/threonine protein kinase</fullName>
        <ecNumber evidence="1">2.7.11.1</ecNumber>
    </recommendedName>
</protein>
<name>A0A832I678_UNCEI</name>
<comment type="caution">
    <text evidence="12">The sequence shown here is derived from an EMBL/GenBank/DDBJ whole genome shotgun (WGS) entry which is preliminary data.</text>
</comment>